<reference evidence="3 4" key="1">
    <citation type="submission" date="2019-06" db="EMBL/GenBank/DDBJ databases">
        <title>Sequencing the genomes of 1000 actinobacteria strains.</title>
        <authorList>
            <person name="Klenk H.-P."/>
        </authorList>
    </citation>
    <scope>NUCLEOTIDE SEQUENCE [LARGE SCALE GENOMIC DNA]</scope>
    <source>
        <strain evidence="3 4">DSM 102200</strain>
    </source>
</reference>
<dbReference type="OrthoDB" id="9796589at2"/>
<dbReference type="RefSeq" id="WP_141960451.1">
    <property type="nucleotide sequence ID" value="NZ_VFOZ01000001.1"/>
</dbReference>
<evidence type="ECO:0000256" key="1">
    <source>
        <dbReference type="ARBA" id="ARBA00005254"/>
    </source>
</evidence>
<evidence type="ECO:0000313" key="3">
    <source>
        <dbReference type="EMBL" id="TQM00704.1"/>
    </source>
</evidence>
<dbReference type="InterPro" id="IPR002539">
    <property type="entry name" value="MaoC-like_dom"/>
</dbReference>
<organism evidence="3 4">
    <name type="scientific">Actinoallomurus bryophytorum</name>
    <dbReference type="NCBI Taxonomy" id="1490222"/>
    <lineage>
        <taxon>Bacteria</taxon>
        <taxon>Bacillati</taxon>
        <taxon>Actinomycetota</taxon>
        <taxon>Actinomycetes</taxon>
        <taxon>Streptosporangiales</taxon>
        <taxon>Thermomonosporaceae</taxon>
        <taxon>Actinoallomurus</taxon>
    </lineage>
</organism>
<dbReference type="Pfam" id="PF01575">
    <property type="entry name" value="MaoC_dehydratas"/>
    <property type="match status" value="1"/>
</dbReference>
<feature type="domain" description="MaoC-like" evidence="2">
    <location>
        <begin position="23"/>
        <end position="131"/>
    </location>
</feature>
<comment type="caution">
    <text evidence="3">The sequence shown here is derived from an EMBL/GenBank/DDBJ whole genome shotgun (WGS) entry which is preliminary data.</text>
</comment>
<evidence type="ECO:0000259" key="2">
    <source>
        <dbReference type="Pfam" id="PF01575"/>
    </source>
</evidence>
<evidence type="ECO:0000313" key="4">
    <source>
        <dbReference type="Proteomes" id="UP000316096"/>
    </source>
</evidence>
<sequence>MTEPRVVEQRGLWYEELEEGVLYRHRPGRTIGEADNTLFSTLTMNPQALHLDAAFSETQEFGERLVNSLLTLSVLVGLSVGHLTQGTLVANLGFREVAFPAPVFVGDTLYGETTVSSKRLSASRPGQGVVGFQHTARKQDGTVVATVVRDSLMRCRP</sequence>
<dbReference type="PANTHER" id="PTHR43664:SF1">
    <property type="entry name" value="BETA-METHYLMALYL-COA DEHYDRATASE"/>
    <property type="match status" value="1"/>
</dbReference>
<dbReference type="SUPFAM" id="SSF54637">
    <property type="entry name" value="Thioesterase/thiol ester dehydrase-isomerase"/>
    <property type="match status" value="1"/>
</dbReference>
<dbReference type="PANTHER" id="PTHR43664">
    <property type="entry name" value="MONOAMINE OXIDASE-RELATED"/>
    <property type="match status" value="1"/>
</dbReference>
<dbReference type="InterPro" id="IPR052342">
    <property type="entry name" value="MCH/BMMD"/>
</dbReference>
<dbReference type="Gene3D" id="3.10.129.10">
    <property type="entry name" value="Hotdog Thioesterase"/>
    <property type="match status" value="1"/>
</dbReference>
<dbReference type="InterPro" id="IPR029069">
    <property type="entry name" value="HotDog_dom_sf"/>
</dbReference>
<protein>
    <submittedName>
        <fullName evidence="3">Acyl dehydratase</fullName>
    </submittedName>
</protein>
<gene>
    <name evidence="3" type="ORF">FB559_6423</name>
</gene>
<dbReference type="EMBL" id="VFOZ01000001">
    <property type="protein sequence ID" value="TQM00704.1"/>
    <property type="molecule type" value="Genomic_DNA"/>
</dbReference>
<name>A0A543CUB8_9ACTN</name>
<dbReference type="AlphaFoldDB" id="A0A543CUB8"/>
<dbReference type="CDD" id="cd03451">
    <property type="entry name" value="FkbR2"/>
    <property type="match status" value="1"/>
</dbReference>
<dbReference type="Proteomes" id="UP000316096">
    <property type="component" value="Unassembled WGS sequence"/>
</dbReference>
<proteinExistence type="inferred from homology"/>
<accession>A0A543CUB8</accession>
<comment type="similarity">
    <text evidence="1">Belongs to the enoyl-CoA hydratase/isomerase family.</text>
</comment>
<keyword evidence="4" id="KW-1185">Reference proteome</keyword>